<evidence type="ECO:0000256" key="3">
    <source>
        <dbReference type="ARBA" id="ARBA00023270"/>
    </source>
</evidence>
<sequence>MKPLPFLDDARNPRRPAVIIPVQQTESAALAEECARIAASGLADVIEWRIDPLVAAVGQAGPASDAADDGVPVVVDAVAEAVTSLAPDVTQAGLPVLITLRSGFEGGVADVSEDDYAEVVRRVVADRVAPAVDVEIARTHARELIDAAHAHGQSVVASQHNFASTDGVQEMVETLTGMAEAGADVVKIAMMPISPTDVADLLRATAEADAGLDRPVLGISMGRMGRASRILGGDFGTCATFAQMGEASAPGQIDAAELAAMLDSLYG</sequence>
<evidence type="ECO:0000256" key="1">
    <source>
        <dbReference type="ARBA" id="ARBA00001864"/>
    </source>
</evidence>
<dbReference type="SUPFAM" id="SSF51569">
    <property type="entry name" value="Aldolase"/>
    <property type="match status" value="1"/>
</dbReference>
<reference evidence="5 6" key="1">
    <citation type="submission" date="2024-01" db="EMBL/GenBank/DDBJ databases">
        <title>Characterization of antibiotic resistant novel bacterial strains and their environmental applications.</title>
        <authorList>
            <person name="Manzoor S."/>
            <person name="Abbas S."/>
            <person name="Arshad M."/>
            <person name="Ahmed I."/>
        </authorList>
    </citation>
    <scope>NUCLEOTIDE SEQUENCE [LARGE SCALE GENOMIC DNA]</scope>
    <source>
        <strain evidence="5 6">NCCP-602</strain>
    </source>
</reference>
<dbReference type="InterPro" id="IPR050146">
    <property type="entry name" value="Type-I_3-dehydroquinase"/>
</dbReference>
<feature type="active site" description="Schiff-base intermediate with substrate" evidence="4">
    <location>
        <position position="187"/>
    </location>
</feature>
<dbReference type="EC" id="4.2.1.10" evidence="4"/>
<feature type="active site" description="Proton donor/acceptor" evidence="4">
    <location>
        <position position="160"/>
    </location>
</feature>
<comment type="pathway">
    <text evidence="4">Metabolic intermediate biosynthesis; chorismate biosynthesis; chorismate from D-erythrose 4-phosphate and phosphoenolpyruvate: step 3/7.</text>
</comment>
<feature type="binding site" evidence="4">
    <location>
        <begin position="47"/>
        <end position="49"/>
    </location>
    <ligand>
        <name>3-dehydroquinate</name>
        <dbReference type="ChEBI" id="CHEBI:32364"/>
    </ligand>
</feature>
<keyword evidence="4" id="KW-0057">Aromatic amino acid biosynthesis</keyword>
<keyword evidence="4" id="KW-0028">Amino-acid biosynthesis</keyword>
<accession>A0ABN0SIU4</accession>
<keyword evidence="6" id="KW-1185">Reference proteome</keyword>
<keyword evidence="3 4" id="KW-0704">Schiff base</keyword>
<dbReference type="Gene3D" id="3.20.20.70">
    <property type="entry name" value="Aldolase class I"/>
    <property type="match status" value="1"/>
</dbReference>
<dbReference type="NCBIfam" id="TIGR01093">
    <property type="entry name" value="aroD"/>
    <property type="match status" value="1"/>
</dbReference>
<comment type="caution">
    <text evidence="4">Lacks conserved residue(s) required for the propagation of feature annotation.</text>
</comment>
<organism evidence="5 6">
    <name type="scientific">Brevibacterium metallidurans</name>
    <dbReference type="NCBI Taxonomy" id="1482676"/>
    <lineage>
        <taxon>Bacteria</taxon>
        <taxon>Bacillati</taxon>
        <taxon>Actinomycetota</taxon>
        <taxon>Actinomycetes</taxon>
        <taxon>Micrococcales</taxon>
        <taxon>Brevibacteriaceae</taxon>
        <taxon>Brevibacterium</taxon>
    </lineage>
</organism>
<evidence type="ECO:0000313" key="5">
    <source>
        <dbReference type="EMBL" id="GAA0034346.1"/>
    </source>
</evidence>
<feature type="binding site" evidence="4">
    <location>
        <position position="252"/>
    </location>
    <ligand>
        <name>3-dehydroquinate</name>
        <dbReference type="ChEBI" id="CHEBI:32364"/>
    </ligand>
</feature>
<proteinExistence type="inferred from homology"/>
<comment type="catalytic activity">
    <reaction evidence="1 4">
        <text>3-dehydroquinate = 3-dehydroshikimate + H2O</text>
        <dbReference type="Rhea" id="RHEA:21096"/>
        <dbReference type="ChEBI" id="CHEBI:15377"/>
        <dbReference type="ChEBI" id="CHEBI:16630"/>
        <dbReference type="ChEBI" id="CHEBI:32364"/>
        <dbReference type="EC" id="4.2.1.10"/>
    </reaction>
</comment>
<dbReference type="InterPro" id="IPR001381">
    <property type="entry name" value="DHquinase_I"/>
</dbReference>
<feature type="binding site" evidence="4">
    <location>
        <position position="101"/>
    </location>
    <ligand>
        <name>3-dehydroquinate</name>
        <dbReference type="ChEBI" id="CHEBI:32364"/>
    </ligand>
</feature>
<comment type="similarity">
    <text evidence="4">Belongs to the type-I 3-dehydroquinase family.</text>
</comment>
<dbReference type="HAMAP" id="MF_00214">
    <property type="entry name" value="AroD"/>
    <property type="match status" value="1"/>
</dbReference>
<dbReference type="InterPro" id="IPR013785">
    <property type="entry name" value="Aldolase_TIM"/>
</dbReference>
<feature type="binding site" evidence="4">
    <location>
        <position position="248"/>
    </location>
    <ligand>
        <name>3-dehydroquinate</name>
        <dbReference type="ChEBI" id="CHEBI:32364"/>
    </ligand>
</feature>
<comment type="function">
    <text evidence="4">Involved in the third step of the chorismate pathway, which leads to the biosynthesis of aromatic amino acids. Catalyzes the cis-dehydration of 3-dehydroquinate (DHQ) and introduces the first double bond of the aromatic ring to yield 3-dehydroshikimate.</text>
</comment>
<dbReference type="Proteomes" id="UP001498238">
    <property type="component" value="Unassembled WGS sequence"/>
</dbReference>
<dbReference type="CDD" id="cd00502">
    <property type="entry name" value="DHQase_I"/>
    <property type="match status" value="1"/>
</dbReference>
<dbReference type="PANTHER" id="PTHR43699">
    <property type="entry name" value="3-DEHYDROQUINATE DEHYDRATASE"/>
    <property type="match status" value="1"/>
</dbReference>
<protein>
    <recommendedName>
        <fullName evidence="4">3-dehydroquinate dehydratase</fullName>
        <shortName evidence="4">3-dehydroquinase</shortName>
        <ecNumber evidence="4">4.2.1.10</ecNumber>
    </recommendedName>
    <alternativeName>
        <fullName evidence="4">Type I DHQase</fullName>
    </alternativeName>
    <alternativeName>
        <fullName evidence="4">Type I dehydroquinase</fullName>
        <shortName evidence="4">DHQ1</shortName>
    </alternativeName>
</protein>
<dbReference type="PANTHER" id="PTHR43699:SF1">
    <property type="entry name" value="3-DEHYDROQUINATE DEHYDRATASE"/>
    <property type="match status" value="1"/>
</dbReference>
<feature type="binding site" evidence="4">
    <location>
        <position position="229"/>
    </location>
    <ligand>
        <name>3-dehydroquinate</name>
        <dbReference type="ChEBI" id="CHEBI:32364"/>
    </ligand>
</feature>
<evidence type="ECO:0000313" key="6">
    <source>
        <dbReference type="Proteomes" id="UP001498238"/>
    </source>
</evidence>
<dbReference type="EMBL" id="BAAAAF010000001">
    <property type="protein sequence ID" value="GAA0034346.1"/>
    <property type="molecule type" value="Genomic_DNA"/>
</dbReference>
<gene>
    <name evidence="4 5" type="primary">aroD</name>
    <name evidence="5" type="ORF">NCCP602_03070</name>
</gene>
<evidence type="ECO:0000256" key="2">
    <source>
        <dbReference type="ARBA" id="ARBA00023239"/>
    </source>
</evidence>
<name>A0ABN0SIU4_9MICO</name>
<dbReference type="Pfam" id="PF01487">
    <property type="entry name" value="DHquinase_I"/>
    <property type="match status" value="1"/>
</dbReference>
<dbReference type="RefSeq" id="WP_339391327.1">
    <property type="nucleotide sequence ID" value="NZ_BAAAAF010000001.1"/>
</dbReference>
<comment type="caution">
    <text evidence="5">The sequence shown here is derived from an EMBL/GenBank/DDBJ whole genome shotgun (WGS) entry which is preliminary data.</text>
</comment>
<comment type="subunit">
    <text evidence="4">Homodimer.</text>
</comment>
<evidence type="ECO:0000256" key="4">
    <source>
        <dbReference type="HAMAP-Rule" id="MF_00214"/>
    </source>
</evidence>
<keyword evidence="2 4" id="KW-0456">Lyase</keyword>